<evidence type="ECO:0000256" key="1">
    <source>
        <dbReference type="SAM" id="MobiDB-lite"/>
    </source>
</evidence>
<accession>A0ABW5GRT5</accession>
<proteinExistence type="predicted"/>
<dbReference type="InterPro" id="IPR036390">
    <property type="entry name" value="WH_DNA-bd_sf"/>
</dbReference>
<gene>
    <name evidence="3" type="ORF">ACFSYJ_33500</name>
</gene>
<feature type="region of interest" description="Disordered" evidence="1">
    <location>
        <begin position="1"/>
        <end position="107"/>
    </location>
</feature>
<sequence length="252" mass="27756">MRPPFTGRRRDEDEEPRPERQEPSPRRRESLDRDELLALLESGGRRGDQDSTGRPDNGDRREPAGDDRGEPAEQGDRRGTPEPTEQSDRRRSPEPTGAERRSNRARRGAVRAAALALLSERPMHGYEIMQELAARTNGAWRPSPGAVYPALSLLQDEGMIIGEGRAGKRAFTLTATGQAEAARLAESGLVPWADLVEDPDAAATSMRENYDRLGDAVAQLARHGTTGHKTTAATRLLELRREIYLMLAGESS</sequence>
<dbReference type="SUPFAM" id="SSF46785">
    <property type="entry name" value="Winged helix' DNA-binding domain"/>
    <property type="match status" value="1"/>
</dbReference>
<dbReference type="Pfam" id="PF03551">
    <property type="entry name" value="PadR"/>
    <property type="match status" value="1"/>
</dbReference>
<evidence type="ECO:0000259" key="2">
    <source>
        <dbReference type="Pfam" id="PF03551"/>
    </source>
</evidence>
<dbReference type="InterPro" id="IPR036388">
    <property type="entry name" value="WH-like_DNA-bd_sf"/>
</dbReference>
<dbReference type="EMBL" id="JBHUKU010000021">
    <property type="protein sequence ID" value="MFD2463571.1"/>
    <property type="molecule type" value="Genomic_DNA"/>
</dbReference>
<dbReference type="Proteomes" id="UP001597419">
    <property type="component" value="Unassembled WGS sequence"/>
</dbReference>
<name>A0ABW5GRT5_9PSEU</name>
<feature type="domain" description="Transcription regulator PadR N-terminal" evidence="2">
    <location>
        <begin position="115"/>
        <end position="182"/>
    </location>
</feature>
<dbReference type="PANTHER" id="PTHR43252:SF2">
    <property type="entry name" value="TRANSCRIPTION REGULATOR, PADR-LIKE FAMILY"/>
    <property type="match status" value="1"/>
</dbReference>
<dbReference type="RefSeq" id="WP_345400581.1">
    <property type="nucleotide sequence ID" value="NZ_BAABHG010000011.1"/>
</dbReference>
<reference evidence="4" key="1">
    <citation type="journal article" date="2019" name="Int. J. Syst. Evol. Microbiol.">
        <title>The Global Catalogue of Microorganisms (GCM) 10K type strain sequencing project: providing services to taxonomists for standard genome sequencing and annotation.</title>
        <authorList>
            <consortium name="The Broad Institute Genomics Platform"/>
            <consortium name="The Broad Institute Genome Sequencing Center for Infectious Disease"/>
            <person name="Wu L."/>
            <person name="Ma J."/>
        </authorList>
    </citation>
    <scope>NUCLEOTIDE SEQUENCE [LARGE SCALE GENOMIC DNA]</scope>
    <source>
        <strain evidence="4">CGMCC 4.7643</strain>
    </source>
</reference>
<organism evidence="3 4">
    <name type="scientific">Amycolatopsis samaneae</name>
    <dbReference type="NCBI Taxonomy" id="664691"/>
    <lineage>
        <taxon>Bacteria</taxon>
        <taxon>Bacillati</taxon>
        <taxon>Actinomycetota</taxon>
        <taxon>Actinomycetes</taxon>
        <taxon>Pseudonocardiales</taxon>
        <taxon>Pseudonocardiaceae</taxon>
        <taxon>Amycolatopsis</taxon>
    </lineage>
</organism>
<dbReference type="PANTHER" id="PTHR43252">
    <property type="entry name" value="TRANSCRIPTIONAL REGULATOR YQJI"/>
    <property type="match status" value="1"/>
</dbReference>
<protein>
    <submittedName>
        <fullName evidence="3">Helix-turn-helix transcriptional regulator</fullName>
    </submittedName>
</protein>
<feature type="compositionally biased region" description="Basic and acidic residues" evidence="1">
    <location>
        <begin position="43"/>
        <end position="102"/>
    </location>
</feature>
<keyword evidence="4" id="KW-1185">Reference proteome</keyword>
<feature type="compositionally biased region" description="Basic and acidic residues" evidence="1">
    <location>
        <begin position="17"/>
        <end position="36"/>
    </location>
</feature>
<comment type="caution">
    <text evidence="3">The sequence shown here is derived from an EMBL/GenBank/DDBJ whole genome shotgun (WGS) entry which is preliminary data.</text>
</comment>
<evidence type="ECO:0000313" key="4">
    <source>
        <dbReference type="Proteomes" id="UP001597419"/>
    </source>
</evidence>
<dbReference type="InterPro" id="IPR005149">
    <property type="entry name" value="Tscrpt_reg_PadR_N"/>
</dbReference>
<evidence type="ECO:0000313" key="3">
    <source>
        <dbReference type="EMBL" id="MFD2463571.1"/>
    </source>
</evidence>
<dbReference type="Gene3D" id="1.10.10.10">
    <property type="entry name" value="Winged helix-like DNA-binding domain superfamily/Winged helix DNA-binding domain"/>
    <property type="match status" value="1"/>
</dbReference>